<dbReference type="AlphaFoldDB" id="A0A7J6XWH4"/>
<organism evidence="2 3">
    <name type="scientific">Trypanosoma cruzi</name>
    <dbReference type="NCBI Taxonomy" id="5693"/>
    <lineage>
        <taxon>Eukaryota</taxon>
        <taxon>Discoba</taxon>
        <taxon>Euglenozoa</taxon>
        <taxon>Kinetoplastea</taxon>
        <taxon>Metakinetoplastina</taxon>
        <taxon>Trypanosomatida</taxon>
        <taxon>Trypanosomatidae</taxon>
        <taxon>Trypanosoma</taxon>
        <taxon>Schizotrypanum</taxon>
    </lineage>
</organism>
<accession>A0A7J6XWH4</accession>
<feature type="region of interest" description="Disordered" evidence="1">
    <location>
        <begin position="221"/>
        <end position="258"/>
    </location>
</feature>
<feature type="compositionally biased region" description="Polar residues" evidence="1">
    <location>
        <begin position="36"/>
        <end position="47"/>
    </location>
</feature>
<name>A0A7J6XWH4_TRYCR</name>
<feature type="compositionally biased region" description="Polar residues" evidence="1">
    <location>
        <begin position="231"/>
        <end position="242"/>
    </location>
</feature>
<reference evidence="2 3" key="1">
    <citation type="journal article" date="2019" name="Genome Biol. Evol.">
        <title>Nanopore Sequencing Significantly Improves Genome Assembly of the Protozoan Parasite Trypanosoma cruzi.</title>
        <authorList>
            <person name="Diaz-Viraque F."/>
            <person name="Pita S."/>
            <person name="Greif G."/>
            <person name="de Souza R.C.M."/>
            <person name="Iraola G."/>
            <person name="Robello C."/>
        </authorList>
    </citation>
    <scope>NUCLEOTIDE SEQUENCE [LARGE SCALE GENOMIC DNA]</scope>
    <source>
        <strain evidence="2 3">Berenice</strain>
    </source>
</reference>
<proteinExistence type="predicted"/>
<dbReference type="Proteomes" id="UP000583944">
    <property type="component" value="Unassembled WGS sequence"/>
</dbReference>
<evidence type="ECO:0000313" key="3">
    <source>
        <dbReference type="Proteomes" id="UP000583944"/>
    </source>
</evidence>
<evidence type="ECO:0000313" key="2">
    <source>
        <dbReference type="EMBL" id="KAF5218575.1"/>
    </source>
</evidence>
<sequence length="294" mass="32344">MDVSAFLKEFKRARKESGGSVPFGGEESAGAAGITNAFSQNATTSGRILSPDDSGESEQSISDREAEDAPPSYLRSKRQRYDAFWRRTQEGGLGRTRESFTEIKTYRTNQCLKTDSSIPNATVRRATHSIPLRVAAKRGGASTVNKLRDELLRKKNSLNQSLVVREHTGSCCADDSRECALSTGAEEFLVCVDDLIAPENTTMDQSPFFLVEDRAAQLQAKNEGDVATATPKYSTEAQQSSSLPPPPPVEVEVRHEKPRTERVSLFARAKMYSSATASVVNRESEVLNTRKFLK</sequence>
<dbReference type="VEuPathDB" id="TriTrypDB:BCY84_01433"/>
<feature type="region of interest" description="Disordered" evidence="1">
    <location>
        <begin position="13"/>
        <end position="73"/>
    </location>
</feature>
<dbReference type="VEuPathDB" id="TriTrypDB:ECC02_008493"/>
<dbReference type="EMBL" id="JABDHM010000092">
    <property type="protein sequence ID" value="KAF5218575.1"/>
    <property type="molecule type" value="Genomic_DNA"/>
</dbReference>
<gene>
    <name evidence="2" type="ORF">ECC02_008493</name>
</gene>
<protein>
    <submittedName>
        <fullName evidence="2">Uncharacterized protein</fullName>
    </submittedName>
</protein>
<evidence type="ECO:0000256" key="1">
    <source>
        <dbReference type="SAM" id="MobiDB-lite"/>
    </source>
</evidence>
<comment type="caution">
    <text evidence="2">The sequence shown here is derived from an EMBL/GenBank/DDBJ whole genome shotgun (WGS) entry which is preliminary data.</text>
</comment>